<dbReference type="AlphaFoldDB" id="A0AAD7DNY9"/>
<feature type="compositionally biased region" description="Basic and acidic residues" evidence="1">
    <location>
        <begin position="982"/>
        <end position="1000"/>
    </location>
</feature>
<feature type="region of interest" description="Disordered" evidence="1">
    <location>
        <begin position="960"/>
        <end position="1036"/>
    </location>
</feature>
<name>A0AAD7DNY9_9AGAR</name>
<feature type="compositionally biased region" description="Basic residues" evidence="1">
    <location>
        <begin position="848"/>
        <end position="864"/>
    </location>
</feature>
<dbReference type="PANTHER" id="PTHR24216:SF65">
    <property type="entry name" value="PAXILLIN-LIKE PROTEIN 1"/>
    <property type="match status" value="1"/>
</dbReference>
<dbReference type="EMBL" id="JARKIB010000640">
    <property type="protein sequence ID" value="KAJ7695895.1"/>
    <property type="molecule type" value="Genomic_DNA"/>
</dbReference>
<feature type="compositionally biased region" description="Pro residues" evidence="1">
    <location>
        <begin position="775"/>
        <end position="790"/>
    </location>
</feature>
<proteinExistence type="predicted"/>
<feature type="compositionally biased region" description="Pro residues" evidence="1">
    <location>
        <begin position="701"/>
        <end position="711"/>
    </location>
</feature>
<protein>
    <submittedName>
        <fullName evidence="2">Uncharacterized protein</fullName>
    </submittedName>
</protein>
<organism evidence="2 3">
    <name type="scientific">Mycena metata</name>
    <dbReference type="NCBI Taxonomy" id="1033252"/>
    <lineage>
        <taxon>Eukaryota</taxon>
        <taxon>Fungi</taxon>
        <taxon>Dikarya</taxon>
        <taxon>Basidiomycota</taxon>
        <taxon>Agaricomycotina</taxon>
        <taxon>Agaricomycetes</taxon>
        <taxon>Agaricomycetidae</taxon>
        <taxon>Agaricales</taxon>
        <taxon>Marasmiineae</taxon>
        <taxon>Mycenaceae</taxon>
        <taxon>Mycena</taxon>
    </lineage>
</organism>
<keyword evidence="3" id="KW-1185">Reference proteome</keyword>
<evidence type="ECO:0000256" key="1">
    <source>
        <dbReference type="SAM" id="MobiDB-lite"/>
    </source>
</evidence>
<feature type="compositionally biased region" description="Pro residues" evidence="1">
    <location>
        <begin position="751"/>
        <end position="762"/>
    </location>
</feature>
<evidence type="ECO:0000313" key="3">
    <source>
        <dbReference type="Proteomes" id="UP001215598"/>
    </source>
</evidence>
<feature type="compositionally biased region" description="Polar residues" evidence="1">
    <location>
        <begin position="717"/>
        <end position="727"/>
    </location>
</feature>
<feature type="compositionally biased region" description="Basic and acidic residues" evidence="1">
    <location>
        <begin position="831"/>
        <end position="847"/>
    </location>
</feature>
<accession>A0AAD7DNY9</accession>
<dbReference type="PANTHER" id="PTHR24216">
    <property type="entry name" value="PAXILLIN-RELATED"/>
    <property type="match status" value="1"/>
</dbReference>
<sequence length="1036" mass="116329">MDSDLTNPTNAPSTSDAALSSVSTNSAVPTAAGAIPEPKLLESSTASSSLTKNSAVESIPTSCVFSPSRLRSFHGYRLNPPVNFGLDYRLPEFKFYHSRVVQVGAQQFLIWSPNSLQDPFYPGPYNLNGPVLISPEPAQRRFDGQGGPSDYTKVPQVYQLHRPWLGFILRESKALETDIEYTPVYSVWRDEPGESKQGRLPLPYVEKLVQRNSEMDRDMQFLIKRLGGQRTEFVACRPLVPTNVQLQKLRGIRAYQEAVDTLTELQRGMREKGAWLDMVSFLLHKPLHPEEIHEVQPANDRLLGVWINDANKEDCFWYLLHGAVPCFVIHRLPEAEHVTEDVCLDFFSRTEIEEYVLDARRYPADQVAFRERYRYTATEYNPTPHATLPSNPGGWADLRALLRVRANEILPRDRPRERQSTDERNLLNRRRIMGAMTSPSTTPTGIKFARETRELQDKVLQAKADLEAENVRLGGEVDVDPAHAPWLRPPEIIQAGTGAWTTYWEQDDEETGLPFMLELGKKNVARNLGPGEVMFWDRANNRRLIFEGAPDMPSVSWLTTGREFGRPVPKWPFKNAGHMVLREGRWSKWMYATEKPHPADVGRRPLAPDARYLPTVSGGHFEEGKGEWVRQDDDSDGRVSLGPATDGEQDKGDAMDVDDDPPTPTKANVDERPLLADAGRRWSPFQPLRSARSPPRRPRVLDPPPNPPPSVPRLGQSPPSLSNSLATASRAPMDRWTPRMGPASHSWRYPVAPPRDVPPTSAPPSSWSRPAVSLPRPPLIPPPVPLPPVAGPSRRNSPPRRSPRNRSTETSRRERSRSPIRPRSPPLLGRYRPDARLPAYDNREMRRSRSSSRRRGSYSPRRRDRAFPIALSAASPPFPVEFTSTGTERARALSLANSANAAQTRSKCVAGPGRTLLLRLQAPAAPPARDLLQRLDLPVSEGSTASVFQRPGVPLQERVGEVREKRRRERGPHNRAAKRAKKEAELAAKRRESALNKEEEGSLQAALFHDAASQPALVPTPAAPYEPPEYPEDWYN</sequence>
<evidence type="ECO:0000313" key="2">
    <source>
        <dbReference type="EMBL" id="KAJ7695895.1"/>
    </source>
</evidence>
<gene>
    <name evidence="2" type="ORF">B0H16DRAFT_1750476</name>
</gene>
<dbReference type="Proteomes" id="UP001215598">
    <property type="component" value="Unassembled WGS sequence"/>
</dbReference>
<comment type="caution">
    <text evidence="2">The sequence shown here is derived from an EMBL/GenBank/DDBJ whole genome shotgun (WGS) entry which is preliminary data.</text>
</comment>
<feature type="region of interest" description="Disordered" evidence="1">
    <location>
        <begin position="1"/>
        <end position="22"/>
    </location>
</feature>
<reference evidence="2" key="1">
    <citation type="submission" date="2023-03" db="EMBL/GenBank/DDBJ databases">
        <title>Massive genome expansion in bonnet fungi (Mycena s.s.) driven by repeated elements and novel gene families across ecological guilds.</title>
        <authorList>
            <consortium name="Lawrence Berkeley National Laboratory"/>
            <person name="Harder C.B."/>
            <person name="Miyauchi S."/>
            <person name="Viragh M."/>
            <person name="Kuo A."/>
            <person name="Thoen E."/>
            <person name="Andreopoulos B."/>
            <person name="Lu D."/>
            <person name="Skrede I."/>
            <person name="Drula E."/>
            <person name="Henrissat B."/>
            <person name="Morin E."/>
            <person name="Kohler A."/>
            <person name="Barry K."/>
            <person name="LaButti K."/>
            <person name="Morin E."/>
            <person name="Salamov A."/>
            <person name="Lipzen A."/>
            <person name="Mereny Z."/>
            <person name="Hegedus B."/>
            <person name="Baldrian P."/>
            <person name="Stursova M."/>
            <person name="Weitz H."/>
            <person name="Taylor A."/>
            <person name="Grigoriev I.V."/>
            <person name="Nagy L.G."/>
            <person name="Martin F."/>
            <person name="Kauserud H."/>
        </authorList>
    </citation>
    <scope>NUCLEOTIDE SEQUENCE</scope>
    <source>
        <strain evidence="2">CBHHK182m</strain>
    </source>
</reference>
<feature type="compositionally biased region" description="Basic and acidic residues" evidence="1">
    <location>
        <begin position="620"/>
        <end position="632"/>
    </location>
</feature>
<feature type="region of interest" description="Disordered" evidence="1">
    <location>
        <begin position="614"/>
        <end position="864"/>
    </location>
</feature>
<feature type="compositionally biased region" description="Basic and acidic residues" evidence="1">
    <location>
        <begin position="806"/>
        <end position="817"/>
    </location>
</feature>
<feature type="compositionally biased region" description="Basic and acidic residues" evidence="1">
    <location>
        <begin position="668"/>
        <end position="680"/>
    </location>
</feature>
<feature type="compositionally biased region" description="Basic residues" evidence="1">
    <location>
        <begin position="965"/>
        <end position="981"/>
    </location>
</feature>